<evidence type="ECO:0000313" key="2">
    <source>
        <dbReference type="RefSeq" id="XP_075092314.1"/>
    </source>
</evidence>
<reference evidence="2" key="2">
    <citation type="submission" date="2025-08" db="UniProtKB">
        <authorList>
            <consortium name="RefSeq"/>
        </authorList>
    </citation>
    <scope>IDENTIFICATION</scope>
    <source>
        <tissue evidence="2">Leaf</tissue>
    </source>
</reference>
<reference evidence="1" key="1">
    <citation type="journal article" date="2014" name="Nat. Commun.">
        <title>The tobacco genome sequence and its comparison with those of tomato and potato.</title>
        <authorList>
            <person name="Sierro N."/>
            <person name="Battey J.N."/>
            <person name="Ouadi S."/>
            <person name="Bakaher N."/>
            <person name="Bovet L."/>
            <person name="Willig A."/>
            <person name="Goepfert S."/>
            <person name="Peitsch M.C."/>
            <person name="Ivanov N.V."/>
        </authorList>
    </citation>
    <scope>NUCLEOTIDE SEQUENCE [LARGE SCALE GENOMIC DNA]</scope>
</reference>
<sequence>MEENASNEGANRASDLVAIKSGNYYFWYDNWIGLGALYHASSPDHWCDESIVHVDEVVENGAWNEDQLRDLLPDKLVDHIIETIKPPSVHNQKDKPWWKLETKGKFSVKSAWQHPKEETLPNIFLKSPVAKFIWKYISAPAWINIEGKKLVQVVNEWWRRPVNANLKPVYHAMPSLIKYTRVLWHLPPVEQIKYNTDGACIGDNEGASYSFCIRDGIGDLLYVQADSIEDATNNIAVSHEILVRYMIQSQYRPCVIETDSFLMKKVLEEVWEHPWSIAQQVEDIKALMTRGVFQVEHVLREGNKLDVPLANLTLEHQAMLQVHSFEEMDTQGRKILSSDKLQIPYIRVRTTKPNTK</sequence>
<keyword evidence="1" id="KW-1185">Reference proteome</keyword>
<dbReference type="RefSeq" id="XP_075092314.1">
    <property type="nucleotide sequence ID" value="XM_075236213.1"/>
</dbReference>
<name>A0AC58T506_TOBAC</name>
<protein>
    <submittedName>
        <fullName evidence="2">Uncharacterized protein LOC142172565</fullName>
    </submittedName>
</protein>
<accession>A0AC58T506</accession>
<dbReference type="Proteomes" id="UP000790787">
    <property type="component" value="Chromosome 18"/>
</dbReference>
<organism evidence="1 2">
    <name type="scientific">Nicotiana tabacum</name>
    <name type="common">Common tobacco</name>
    <dbReference type="NCBI Taxonomy" id="4097"/>
    <lineage>
        <taxon>Eukaryota</taxon>
        <taxon>Viridiplantae</taxon>
        <taxon>Streptophyta</taxon>
        <taxon>Embryophyta</taxon>
        <taxon>Tracheophyta</taxon>
        <taxon>Spermatophyta</taxon>
        <taxon>Magnoliopsida</taxon>
        <taxon>eudicotyledons</taxon>
        <taxon>Gunneridae</taxon>
        <taxon>Pentapetalae</taxon>
        <taxon>asterids</taxon>
        <taxon>lamiids</taxon>
        <taxon>Solanales</taxon>
        <taxon>Solanaceae</taxon>
        <taxon>Nicotianoideae</taxon>
        <taxon>Nicotianeae</taxon>
        <taxon>Nicotiana</taxon>
    </lineage>
</organism>
<evidence type="ECO:0000313" key="1">
    <source>
        <dbReference type="Proteomes" id="UP000790787"/>
    </source>
</evidence>
<proteinExistence type="predicted"/>
<gene>
    <name evidence="2" type="primary">LOC142172565</name>
</gene>